<comment type="caution">
    <text evidence="3">The sequence shown here is derived from an EMBL/GenBank/DDBJ whole genome shotgun (WGS) entry which is preliminary data.</text>
</comment>
<evidence type="ECO:0000256" key="1">
    <source>
        <dbReference type="ARBA" id="ARBA00022729"/>
    </source>
</evidence>
<reference evidence="4" key="1">
    <citation type="submission" date="2018-09" db="EMBL/GenBank/DDBJ databases">
        <authorList>
            <person name="Livingstone P.G."/>
            <person name="Whitworth D.E."/>
        </authorList>
    </citation>
    <scope>NUCLEOTIDE SEQUENCE [LARGE SCALE GENOMIC DNA]</scope>
    <source>
        <strain evidence="4">AB047A</strain>
    </source>
</reference>
<dbReference type="Proteomes" id="UP000282656">
    <property type="component" value="Unassembled WGS sequence"/>
</dbReference>
<name>A0A3A8Q7D6_9BACT</name>
<protein>
    <recommendedName>
        <fullName evidence="2">SbsA Ig-like domain-containing protein</fullName>
    </recommendedName>
</protein>
<dbReference type="Gene3D" id="2.60.40.10">
    <property type="entry name" value="Immunoglobulins"/>
    <property type="match status" value="1"/>
</dbReference>
<dbReference type="Pfam" id="PF13205">
    <property type="entry name" value="Big_5"/>
    <property type="match status" value="1"/>
</dbReference>
<evidence type="ECO:0000313" key="4">
    <source>
        <dbReference type="Proteomes" id="UP000282656"/>
    </source>
</evidence>
<dbReference type="InterPro" id="IPR032812">
    <property type="entry name" value="SbsA_Ig"/>
</dbReference>
<keyword evidence="1" id="KW-0732">Signal</keyword>
<sequence>MDGYGSVPPRDRAGPDLAEHAPMPNLKHLLLLGCIGLSPACIDVPPLVEEPPKQDAGAPDADFTFTAVPLQEQVLPGGTLDCDIQLTWTDTTGGAVTWSLLSPPAGIELQSFTLPRGETRGTLSIRVGAGTVPGPYTLTLQGKNGTVTKQATVAVTVGKPGDLVVNWVVPTPGKAYTRGPLLLQFTVEGGAAEQAEILKDTTVLVKPTGSPYSFTWDTTSEAEGTYQLSIRATRGGAAFISAPRTVIVDRTAPTVASFLPARDAATVGVHDAIQVTFSEPMNPNSVTESAVGLKTGTGAAIAKSVALSADGKTLTVTPLSALAAPSTVQVDFTAAASALTDLAGNGVVAAPAWSFSVPTWLPLGGAVSATGGATSAESVILKLDHNDRPILAWVESDGTNKNVYVSRWSGETWTMLGAPLNGLTALGTDAANPTLAIDAYGEPVVAWDEATGSSYDSTIFIRRWTGMKWESVPSPTPPSALDRLFEPSLSIGPDNTLSLTVSRYDTASTSILHYRSLQQTPYWQQPWTLSKAPYLHNPGNATSTTSGGDVFIASEIYNDHTEHHSITVHKNEDPYLGSMALGQDANTPSIGVDSNGRPWVAWEEFEATPQSDWKIHWARWEGASWTNPAAIRTRSTGNTSPSIALAKGGPHVLAWSGIVDSERSIMVSQWISSSWQTMDSPLNALTAAGTPATGPSATLNSEALPFIAWTEADAISASIYVVRFNR</sequence>
<dbReference type="Pfam" id="PF17957">
    <property type="entry name" value="Big_7"/>
    <property type="match status" value="1"/>
</dbReference>
<organism evidence="3 4">
    <name type="scientific">Corallococcus interemptor</name>
    <dbReference type="NCBI Taxonomy" id="2316720"/>
    <lineage>
        <taxon>Bacteria</taxon>
        <taxon>Pseudomonadati</taxon>
        <taxon>Myxococcota</taxon>
        <taxon>Myxococcia</taxon>
        <taxon>Myxococcales</taxon>
        <taxon>Cystobacterineae</taxon>
        <taxon>Myxococcaceae</taxon>
        <taxon>Corallococcus</taxon>
    </lineage>
</organism>
<gene>
    <name evidence="3" type="ORF">D7X96_25380</name>
</gene>
<dbReference type="InterPro" id="IPR013783">
    <property type="entry name" value="Ig-like_fold"/>
</dbReference>
<evidence type="ECO:0000259" key="2">
    <source>
        <dbReference type="Pfam" id="PF13205"/>
    </source>
</evidence>
<evidence type="ECO:0000313" key="3">
    <source>
        <dbReference type="EMBL" id="RKH64633.1"/>
    </source>
</evidence>
<dbReference type="InterPro" id="IPR014755">
    <property type="entry name" value="Cu-Rt/internalin_Ig-like"/>
</dbReference>
<dbReference type="EMBL" id="RAWM01000081">
    <property type="protein sequence ID" value="RKH64633.1"/>
    <property type="molecule type" value="Genomic_DNA"/>
</dbReference>
<dbReference type="AlphaFoldDB" id="A0A3A8Q7D6"/>
<accession>A0A3A8Q7D6</accession>
<dbReference type="Gene3D" id="2.60.40.1220">
    <property type="match status" value="1"/>
</dbReference>
<keyword evidence="4" id="KW-1185">Reference proteome</keyword>
<feature type="domain" description="SbsA Ig-like" evidence="2">
    <location>
        <begin position="249"/>
        <end position="356"/>
    </location>
</feature>
<proteinExistence type="predicted"/>